<proteinExistence type="predicted"/>
<evidence type="ECO:0000313" key="3">
    <source>
        <dbReference type="Proteomes" id="UP000472320"/>
    </source>
</evidence>
<keyword evidence="1" id="KW-0732">Signal</keyword>
<dbReference type="AlphaFoldDB" id="A0A6L6QE91"/>
<dbReference type="OrthoDB" id="9834262at2"/>
<evidence type="ECO:0000256" key="1">
    <source>
        <dbReference type="SAM" id="SignalP"/>
    </source>
</evidence>
<evidence type="ECO:0000313" key="2">
    <source>
        <dbReference type="EMBL" id="MTW10177.1"/>
    </source>
</evidence>
<gene>
    <name evidence="2" type="ORF">GM658_06135</name>
</gene>
<reference evidence="2 3" key="1">
    <citation type="submission" date="2019-11" db="EMBL/GenBank/DDBJ databases">
        <title>Type strains purchased from KCTC, JCM and DSMZ.</title>
        <authorList>
            <person name="Lu H."/>
        </authorList>
    </citation>
    <scope>NUCLEOTIDE SEQUENCE [LARGE SCALE GENOMIC DNA]</scope>
    <source>
        <strain evidence="2 3">JCM 31587</strain>
    </source>
</reference>
<feature type="signal peptide" evidence="1">
    <location>
        <begin position="1"/>
        <end position="21"/>
    </location>
</feature>
<name>A0A6L6QE91_9BURK</name>
<sequence>MKRISRWLLGMITVTPFFSQAQVTCPKELKWIDATYAERKITRDGQIESAKIEAFLNASVIHVDIGNVQSGMIEIFPKNHADSIRLTFGRDRPKPSDFAEVSMLVEPPMTNAAWPRMMGPCAVSSGTDIEFDESDVPDFIEAHANNIPKFKGIIRRDGLNVSYSMKVESGERWQGELNYSRDLQSFDLQTDVQGWHVFRANTYIKTLPSGAPVSLLSVIEHMPSTEQKE</sequence>
<dbReference type="EMBL" id="WNKX01000003">
    <property type="protein sequence ID" value="MTW10177.1"/>
    <property type="molecule type" value="Genomic_DNA"/>
</dbReference>
<keyword evidence="3" id="KW-1185">Reference proteome</keyword>
<protein>
    <submittedName>
        <fullName evidence="2">Uncharacterized protein</fullName>
    </submittedName>
</protein>
<comment type="caution">
    <text evidence="2">The sequence shown here is derived from an EMBL/GenBank/DDBJ whole genome shotgun (WGS) entry which is preliminary data.</text>
</comment>
<feature type="chain" id="PRO_5026994016" evidence="1">
    <location>
        <begin position="22"/>
        <end position="229"/>
    </location>
</feature>
<dbReference type="RefSeq" id="WP_155453109.1">
    <property type="nucleotide sequence ID" value="NZ_WNKX01000003.1"/>
</dbReference>
<dbReference type="Proteomes" id="UP000472320">
    <property type="component" value="Unassembled WGS sequence"/>
</dbReference>
<accession>A0A6L6QE91</accession>
<organism evidence="2 3">
    <name type="scientific">Massilia eburnea</name>
    <dbReference type="NCBI Taxonomy" id="1776165"/>
    <lineage>
        <taxon>Bacteria</taxon>
        <taxon>Pseudomonadati</taxon>
        <taxon>Pseudomonadota</taxon>
        <taxon>Betaproteobacteria</taxon>
        <taxon>Burkholderiales</taxon>
        <taxon>Oxalobacteraceae</taxon>
        <taxon>Telluria group</taxon>
        <taxon>Massilia</taxon>
    </lineage>
</organism>